<dbReference type="AlphaFoldDB" id="A0A9R1A6I3"/>
<accession>A0A9R1A6I3</accession>
<evidence type="ECO:0000313" key="2">
    <source>
        <dbReference type="Proteomes" id="UP000324705"/>
    </source>
</evidence>
<keyword evidence="2" id="KW-1185">Reference proteome</keyword>
<proteinExistence type="predicted"/>
<organism evidence="1 2">
    <name type="scientific">Triticum turgidum subsp. durum</name>
    <name type="common">Durum wheat</name>
    <name type="synonym">Triticum durum</name>
    <dbReference type="NCBI Taxonomy" id="4567"/>
    <lineage>
        <taxon>Eukaryota</taxon>
        <taxon>Viridiplantae</taxon>
        <taxon>Streptophyta</taxon>
        <taxon>Embryophyta</taxon>
        <taxon>Tracheophyta</taxon>
        <taxon>Spermatophyta</taxon>
        <taxon>Magnoliopsida</taxon>
        <taxon>Liliopsida</taxon>
        <taxon>Poales</taxon>
        <taxon>Poaceae</taxon>
        <taxon>BOP clade</taxon>
        <taxon>Pooideae</taxon>
        <taxon>Triticodae</taxon>
        <taxon>Triticeae</taxon>
        <taxon>Triticinae</taxon>
        <taxon>Triticum</taxon>
    </lineage>
</organism>
<evidence type="ECO:0000313" key="1">
    <source>
        <dbReference type="EMBL" id="VAI90457.1"/>
    </source>
</evidence>
<name>A0A9R1A6I3_TRITD</name>
<protein>
    <submittedName>
        <fullName evidence="1">Uncharacterized protein</fullName>
    </submittedName>
</protein>
<dbReference type="Proteomes" id="UP000324705">
    <property type="component" value="Chromosome 7B"/>
</dbReference>
<gene>
    <name evidence="1" type="ORF">TRITD_7Bv1G162560</name>
</gene>
<dbReference type="EMBL" id="LT934124">
    <property type="protein sequence ID" value="VAI90457.1"/>
    <property type="molecule type" value="Genomic_DNA"/>
</dbReference>
<sequence length="73" mass="7705">MIVGGALLNLDTCISVIPNCPPHKHGEGGFGLSVWRAGVTSACPPSVDGVHQVPRRGVQLEDVKFFNDQGPQP</sequence>
<dbReference type="Gramene" id="TRITD7Bv1G162560.1">
    <property type="protein sequence ID" value="TRITD7Bv1G162560.1"/>
    <property type="gene ID" value="TRITD7Bv1G162560"/>
</dbReference>
<reference evidence="1 2" key="1">
    <citation type="submission" date="2017-09" db="EMBL/GenBank/DDBJ databases">
        <authorList>
            <consortium name="International Durum Wheat Genome Sequencing Consortium (IDWGSC)"/>
            <person name="Milanesi L."/>
        </authorList>
    </citation>
    <scope>NUCLEOTIDE SEQUENCE [LARGE SCALE GENOMIC DNA]</scope>
    <source>
        <strain evidence="2">cv. Svevo</strain>
    </source>
</reference>